<dbReference type="InterPro" id="IPR007245">
    <property type="entry name" value="PIG-T"/>
</dbReference>
<keyword evidence="1" id="KW-1133">Transmembrane helix</keyword>
<dbReference type="PANTHER" id="PTHR12959">
    <property type="entry name" value="GPI TRANSAMIDASE COMPONENT PIG-T-RELATED"/>
    <property type="match status" value="1"/>
</dbReference>
<dbReference type="GeneID" id="94192381"/>
<evidence type="ECO:0000313" key="3">
    <source>
        <dbReference type="Proteomes" id="UP001497744"/>
    </source>
</evidence>
<name>A0AAV4LLD3_BABCB</name>
<evidence type="ECO:0000256" key="1">
    <source>
        <dbReference type="SAM" id="Phobius"/>
    </source>
</evidence>
<evidence type="ECO:0000313" key="2">
    <source>
        <dbReference type="EMBL" id="GIX60898.1"/>
    </source>
</evidence>
<comment type="caution">
    <text evidence="2">The sequence shown here is derived from an EMBL/GenBank/DDBJ whole genome shotgun (WGS) entry which is preliminary data.</text>
</comment>
<dbReference type="RefSeq" id="XP_067712969.1">
    <property type="nucleotide sequence ID" value="XM_067856868.1"/>
</dbReference>
<organism evidence="2 3">
    <name type="scientific">Babesia caballi</name>
    <dbReference type="NCBI Taxonomy" id="5871"/>
    <lineage>
        <taxon>Eukaryota</taxon>
        <taxon>Sar</taxon>
        <taxon>Alveolata</taxon>
        <taxon>Apicomplexa</taxon>
        <taxon>Aconoidasida</taxon>
        <taxon>Piroplasmida</taxon>
        <taxon>Babesiidae</taxon>
        <taxon>Babesia</taxon>
    </lineage>
</organism>
<keyword evidence="3" id="KW-1185">Reference proteome</keyword>
<dbReference type="PANTHER" id="PTHR12959:SF11">
    <property type="entry name" value="GPI TRANSAMIDASE COMPONENT PIG-T"/>
    <property type="match status" value="1"/>
</dbReference>
<reference evidence="2 3" key="1">
    <citation type="submission" date="2021-06" db="EMBL/GenBank/DDBJ databases">
        <title>Genome sequence of Babesia caballi.</title>
        <authorList>
            <person name="Yamagishi J."/>
            <person name="Kidaka T."/>
            <person name="Ochi A."/>
        </authorList>
    </citation>
    <scope>NUCLEOTIDE SEQUENCE [LARGE SCALE GENOMIC DNA]</scope>
    <source>
        <strain evidence="2">USDA-D6B2</strain>
    </source>
</reference>
<protein>
    <submittedName>
        <fullName evidence="2">GPI transamidase component GPI16, putative</fullName>
    </submittedName>
</protein>
<dbReference type="GO" id="GO:0016255">
    <property type="term" value="P:attachment of GPI anchor to protein"/>
    <property type="evidence" value="ECO:0007669"/>
    <property type="project" value="InterPro"/>
</dbReference>
<dbReference type="EMBL" id="BPLF01000001">
    <property type="protein sequence ID" value="GIX60898.1"/>
    <property type="molecule type" value="Genomic_DNA"/>
</dbReference>
<sequence>MDVLPPDFAKLFLRTHVDSFECTQHMGDWHSAWGSSQFPVFTHGETLWATWPSRYTHLEVYDFFETLATNLWGITGSQLQVLTSRNAFVFDMTRVATLEEPISSQQKPKSLMSSFSEDAFCVDNLYKWRTMMPSLGRDGLLSLINDERVWARSPYKGVQSRMFRHKRELTLSVQFQLVVLRKFLSKGIWAPYRGSVAPRKLLDASSSAVEILLPEPLRNSFGGSERLIFDFHDLNQHQTIADAFNGIAALTIGGFRCPCTPPLTFSVSELESTVLDVQRRVQSSLSIVIENNESVDKYVKFVQPLPYWMVPRISTLTFEVLRSRPSHTSALLYSCSSGTCFKRLAAREKHLYAYDLMATQTESLREVTPGSFVDMIRHVNDQKNGLDLSRDFGSDLIGDLSTPLMVLERSDYWIEFGFSIRLPALSRIQCRVDLQKNKMRFSEIDYAMHRGQLIHSGVILESLTSDFEDIAHLDARVHHTGAFFSQVILPDNTMTFNVMAGVGVVIGLLFGLVFNVSTAKPFWERKEPSSKKRD</sequence>
<accession>A0AAV4LLD3</accession>
<gene>
    <name evidence="2" type="ORF">BcabD6B2_03330</name>
</gene>
<keyword evidence="1" id="KW-0472">Membrane</keyword>
<dbReference type="GO" id="GO:0042765">
    <property type="term" value="C:GPI-anchor transamidase complex"/>
    <property type="evidence" value="ECO:0007669"/>
    <property type="project" value="InterPro"/>
</dbReference>
<keyword evidence="1" id="KW-0812">Transmembrane</keyword>
<proteinExistence type="predicted"/>
<dbReference type="Proteomes" id="UP001497744">
    <property type="component" value="Unassembled WGS sequence"/>
</dbReference>
<feature type="transmembrane region" description="Helical" evidence="1">
    <location>
        <begin position="494"/>
        <end position="516"/>
    </location>
</feature>
<dbReference type="AlphaFoldDB" id="A0AAV4LLD3"/>